<dbReference type="Proteomes" id="UP000001812">
    <property type="component" value="Chromosome I"/>
</dbReference>
<dbReference type="HOGENOM" id="CLU_3306091_0_0_4"/>
<accession>A0A0E1WB88</accession>
<sequence>MSQAEYLHCISGRIFLWAFSGTMFKPTTMHTPIPGRRIR</sequence>
<evidence type="ECO:0000313" key="1">
    <source>
        <dbReference type="EMBL" id="EET09669.1"/>
    </source>
</evidence>
<dbReference type="AlphaFoldDB" id="A0A0E1WB88"/>
<dbReference type="EMBL" id="CM000832">
    <property type="protein sequence ID" value="EET09669.1"/>
    <property type="molecule type" value="Genomic_DNA"/>
</dbReference>
<name>A0A0E1WB88_BURPE</name>
<reference evidence="1" key="1">
    <citation type="submission" date="2009-05" db="EMBL/GenBank/DDBJ databases">
        <authorList>
            <person name="Harkins D.M."/>
            <person name="DeShazer D."/>
            <person name="Woods D.E."/>
            <person name="Brinkac L.M."/>
            <person name="Brown K.A."/>
            <person name="Hung G.C."/>
            <person name="Tuanyok A."/>
            <person name="Zhang B."/>
            <person name="Nierman W.C."/>
        </authorList>
    </citation>
    <scope>NUCLEOTIDE SEQUENCE [LARGE SCALE GENOMIC DNA]</scope>
    <source>
        <strain evidence="1">1710a</strain>
    </source>
</reference>
<organism evidence="1">
    <name type="scientific">Burkholderia pseudomallei 1710a</name>
    <dbReference type="NCBI Taxonomy" id="320371"/>
    <lineage>
        <taxon>Bacteria</taxon>
        <taxon>Pseudomonadati</taxon>
        <taxon>Pseudomonadota</taxon>
        <taxon>Betaproteobacteria</taxon>
        <taxon>Burkholderiales</taxon>
        <taxon>Burkholderiaceae</taxon>
        <taxon>Burkholderia</taxon>
        <taxon>pseudomallei group</taxon>
    </lineage>
</organism>
<protein>
    <submittedName>
        <fullName evidence="1">Uncharacterized protein</fullName>
    </submittedName>
</protein>
<gene>
    <name evidence="1" type="ORF">BURPS1710A_0886</name>
</gene>
<proteinExistence type="predicted"/>